<name>M1V5Y1_CYAM1</name>
<dbReference type="GO" id="GO:0006508">
    <property type="term" value="P:proteolysis"/>
    <property type="evidence" value="ECO:0007669"/>
    <property type="project" value="UniProtKB-KW"/>
</dbReference>
<dbReference type="InterPro" id="IPR007863">
    <property type="entry name" value="Peptidase_M16_C"/>
</dbReference>
<dbReference type="KEGG" id="cme:CYME_CMO083C"/>
<evidence type="ECO:0000313" key="2">
    <source>
        <dbReference type="EMBL" id="BAM81460.1"/>
    </source>
</evidence>
<reference evidence="2 3" key="2">
    <citation type="journal article" date="2007" name="BMC Biol.">
        <title>A 100%-complete sequence reveals unusually simple genomic features in the hot-spring red alga Cyanidioschyzon merolae.</title>
        <authorList>
            <person name="Nozaki H."/>
            <person name="Takano H."/>
            <person name="Misumi O."/>
            <person name="Terasawa K."/>
            <person name="Matsuzaki M."/>
            <person name="Maruyama S."/>
            <person name="Nishida K."/>
            <person name="Yagisawa F."/>
            <person name="Yoshida Y."/>
            <person name="Fujiwara T."/>
            <person name="Takio S."/>
            <person name="Tamura K."/>
            <person name="Chung S.J."/>
            <person name="Nakamura S."/>
            <person name="Kuroiwa H."/>
            <person name="Tanaka K."/>
            <person name="Sato N."/>
            <person name="Kuroiwa T."/>
        </authorList>
    </citation>
    <scope>NUCLEOTIDE SEQUENCE [LARGE SCALE GENOMIC DNA]</scope>
    <source>
        <strain evidence="2 3">10D</strain>
    </source>
</reference>
<keyword evidence="2" id="KW-0378">Hydrolase</keyword>
<evidence type="ECO:0000313" key="3">
    <source>
        <dbReference type="Proteomes" id="UP000007014"/>
    </source>
</evidence>
<dbReference type="InterPro" id="IPR050361">
    <property type="entry name" value="MPP/UQCRC_Complex"/>
</dbReference>
<dbReference type="GeneID" id="16995816"/>
<accession>M1V5Y1</accession>
<dbReference type="STRING" id="280699.M1V5Y1"/>
<protein>
    <submittedName>
        <fullName evidence="2">Similar to processing protease</fullName>
    </submittedName>
</protein>
<dbReference type="GO" id="GO:0046872">
    <property type="term" value="F:metal ion binding"/>
    <property type="evidence" value="ECO:0007669"/>
    <property type="project" value="InterPro"/>
</dbReference>
<dbReference type="PANTHER" id="PTHR11851">
    <property type="entry name" value="METALLOPROTEASE"/>
    <property type="match status" value="1"/>
</dbReference>
<gene>
    <name evidence="2" type="ORF">CYME_CMO083C</name>
</gene>
<feature type="domain" description="Peptidase M16 C-terminal" evidence="1">
    <location>
        <begin position="296"/>
        <end position="475"/>
    </location>
</feature>
<dbReference type="AlphaFoldDB" id="M1V5Y1"/>
<dbReference type="RefSeq" id="XP_005537496.1">
    <property type="nucleotide sequence ID" value="XM_005537439.1"/>
</dbReference>
<dbReference type="eggNOG" id="ENOG502RZ5G">
    <property type="taxonomic scope" value="Eukaryota"/>
</dbReference>
<evidence type="ECO:0000259" key="1">
    <source>
        <dbReference type="Pfam" id="PF05193"/>
    </source>
</evidence>
<dbReference type="Gramene" id="CMO083CT">
    <property type="protein sequence ID" value="CMO083CT"/>
    <property type="gene ID" value="CMO083C"/>
</dbReference>
<keyword evidence="2" id="KW-0645">Protease</keyword>
<dbReference type="Proteomes" id="UP000007014">
    <property type="component" value="Chromosome 15"/>
</dbReference>
<sequence length="568" mass="63079">MRACVQSAFVAIPPGRERLGRGKLVRAEAFSPFTRRHELAATRLRLGRACATPERKQLGPNVASLQRLAKLAVIGFSVLLGFSPYFSHDIDQAVALVEPCTEVSAERSEPGPAPWETLSFPTLPALPTLESIYEETFKNGLHLLILEDHEVPLTSGFLLTEAGSWLDPPNKVGLAETVTALIREGGSAAYSPEELDDFLENRAASIETSLGVKSFQIAFQCEPSDLGEVLRAASSLVRAPLFSAPRLELVKQHQHANIARRNDEPSSVLRRTFAKLVYGSVSPFARESSDESIDRIERDDLFRFHADHFGPDFNTFLVLYGDLDRASVRRLAEETFGDWSRLVDPPRMALAPAPRPNPNASLVLLVEKPGLTQAQVAMGELGGTLRDPLYPALDVMNALMNGLGGRLFDELRSRKGLAYSVYGVWSPKYNYPGVFIAGGETETAQVPALVEGIQAEFRRLDNELVSPDALNYAKDYVLNSMVFQLAPNKSEMLRRLVLYRFHRYPDDFLQQLRAGIERVDARSLQQAARDRIDDDALITLVLGDRNKLEPILRAHFGQERVRVLPPTK</sequence>
<dbReference type="HOGENOM" id="CLU_009902_6_1_1"/>
<keyword evidence="3" id="KW-1185">Reference proteome</keyword>
<proteinExistence type="predicted"/>
<dbReference type="PANTHER" id="PTHR11851:SF225">
    <property type="entry name" value="NON-PEPTIDASE HOMOLOG YMXG"/>
    <property type="match status" value="1"/>
</dbReference>
<dbReference type="InterPro" id="IPR011249">
    <property type="entry name" value="Metalloenz_LuxS/M16"/>
</dbReference>
<organism evidence="2 3">
    <name type="scientific">Cyanidioschyzon merolae (strain NIES-3377 / 10D)</name>
    <name type="common">Unicellular red alga</name>
    <dbReference type="NCBI Taxonomy" id="280699"/>
    <lineage>
        <taxon>Eukaryota</taxon>
        <taxon>Rhodophyta</taxon>
        <taxon>Bangiophyceae</taxon>
        <taxon>Cyanidiales</taxon>
        <taxon>Cyanidiaceae</taxon>
        <taxon>Cyanidioschyzon</taxon>
    </lineage>
</organism>
<dbReference type="SUPFAM" id="SSF63411">
    <property type="entry name" value="LuxS/MPP-like metallohydrolase"/>
    <property type="match status" value="2"/>
</dbReference>
<reference evidence="2 3" key="1">
    <citation type="journal article" date="2004" name="Nature">
        <title>Genome sequence of the ultrasmall unicellular red alga Cyanidioschyzon merolae 10D.</title>
        <authorList>
            <person name="Matsuzaki M."/>
            <person name="Misumi O."/>
            <person name="Shin-i T."/>
            <person name="Maruyama S."/>
            <person name="Takahara M."/>
            <person name="Miyagishima S."/>
            <person name="Mori T."/>
            <person name="Nishida K."/>
            <person name="Yagisawa F."/>
            <person name="Nishida K."/>
            <person name="Yoshida Y."/>
            <person name="Nishimura Y."/>
            <person name="Nakao S."/>
            <person name="Kobayashi T."/>
            <person name="Momoyama Y."/>
            <person name="Higashiyama T."/>
            <person name="Minoda A."/>
            <person name="Sano M."/>
            <person name="Nomoto H."/>
            <person name="Oishi K."/>
            <person name="Hayashi H."/>
            <person name="Ohta F."/>
            <person name="Nishizaka S."/>
            <person name="Haga S."/>
            <person name="Miura S."/>
            <person name="Morishita T."/>
            <person name="Kabeya Y."/>
            <person name="Terasawa K."/>
            <person name="Suzuki Y."/>
            <person name="Ishii Y."/>
            <person name="Asakawa S."/>
            <person name="Takano H."/>
            <person name="Ohta N."/>
            <person name="Kuroiwa H."/>
            <person name="Tanaka K."/>
            <person name="Shimizu N."/>
            <person name="Sugano S."/>
            <person name="Sato N."/>
            <person name="Nozaki H."/>
            <person name="Ogasawara N."/>
            <person name="Kohara Y."/>
            <person name="Kuroiwa T."/>
        </authorList>
    </citation>
    <scope>NUCLEOTIDE SEQUENCE [LARGE SCALE GENOMIC DNA]</scope>
    <source>
        <strain evidence="2 3">10D</strain>
    </source>
</reference>
<dbReference type="Pfam" id="PF05193">
    <property type="entry name" value="Peptidase_M16_C"/>
    <property type="match status" value="1"/>
</dbReference>
<dbReference type="EMBL" id="AP006497">
    <property type="protein sequence ID" value="BAM81460.1"/>
    <property type="molecule type" value="Genomic_DNA"/>
</dbReference>
<dbReference type="OrthoDB" id="4365at2759"/>
<dbReference type="Gene3D" id="3.30.830.10">
    <property type="entry name" value="Metalloenzyme, LuxS/M16 peptidase-like"/>
    <property type="match status" value="2"/>
</dbReference>
<dbReference type="OMA" id="QAFVYFG"/>
<dbReference type="GO" id="GO:0008233">
    <property type="term" value="F:peptidase activity"/>
    <property type="evidence" value="ECO:0007669"/>
    <property type="project" value="UniProtKB-KW"/>
</dbReference>